<dbReference type="AlphaFoldDB" id="A0A0G3HB93"/>
<dbReference type="OrthoDB" id="4822551at2"/>
<dbReference type="InterPro" id="IPR006976">
    <property type="entry name" value="VanZ-like"/>
</dbReference>
<feature type="domain" description="VanZ-like" evidence="2">
    <location>
        <begin position="14"/>
        <end position="140"/>
    </location>
</feature>
<feature type="transmembrane region" description="Helical" evidence="1">
    <location>
        <begin position="64"/>
        <end position="85"/>
    </location>
</feature>
<evidence type="ECO:0000313" key="3">
    <source>
        <dbReference type="EMBL" id="AKK09985.1"/>
    </source>
</evidence>
<reference evidence="3 4" key="1">
    <citation type="journal article" date="2015" name="Genome Announc.">
        <title>Complete Genome Sequence of the Type Strain Corynebacterium testudinoris DSM 44614, Recovered from Necrotic Lesions in the Mouth of a Tortoise.</title>
        <authorList>
            <person name="Ruckert C."/>
            <person name="Kriete M."/>
            <person name="Jaenicke S."/>
            <person name="Winkler A."/>
            <person name="Tauch A."/>
        </authorList>
    </citation>
    <scope>NUCLEOTIDE SEQUENCE [LARGE SCALE GENOMIC DNA]</scope>
    <source>
        <strain evidence="3 4">DSM 44614</strain>
    </source>
</reference>
<sequence length="180" mass="19933">MPRPSRSLVVIALAVYLTVMVSLTMLKAFYRIGYLWDPARQRQQTLRLIPFEDIMTAKSWFAPLFGYVGNLGFFIPFGILVYVLVHEAVARPIVTTVLAGLATSLTIEVAQYVFSLGYSDIDDVLMNTLGAFLGALVARAMGPRFHMVWVWLALVLGLVFVVLVGFGERLGDSSKVVTVE</sequence>
<dbReference type="PANTHER" id="PTHR36834">
    <property type="entry name" value="MEMBRANE PROTEIN-RELATED"/>
    <property type="match status" value="1"/>
</dbReference>
<evidence type="ECO:0000256" key="1">
    <source>
        <dbReference type="SAM" id="Phobius"/>
    </source>
</evidence>
<keyword evidence="4" id="KW-1185">Reference proteome</keyword>
<feature type="transmembrane region" description="Helical" evidence="1">
    <location>
        <begin position="148"/>
        <end position="167"/>
    </location>
</feature>
<dbReference type="RefSeq" id="WP_047254060.1">
    <property type="nucleotide sequence ID" value="NZ_CP011545.1"/>
</dbReference>
<feature type="transmembrane region" description="Helical" evidence="1">
    <location>
        <begin position="97"/>
        <end position="118"/>
    </location>
</feature>
<proteinExistence type="predicted"/>
<name>A0A0G3HB93_9CORY</name>
<evidence type="ECO:0000313" key="4">
    <source>
        <dbReference type="Proteomes" id="UP000035540"/>
    </source>
</evidence>
<keyword evidence="1" id="KW-0812">Transmembrane</keyword>
<reference evidence="4" key="2">
    <citation type="submission" date="2015-05" db="EMBL/GenBank/DDBJ databases">
        <title>Complete genome sequence of Corynebacterium testudinoris DSM 44614, recovered from necrotic lesions in the mouth of a tortoise.</title>
        <authorList>
            <person name="Ruckert C."/>
            <person name="Albersmeier A."/>
            <person name="Winkler A."/>
            <person name="Tauch A."/>
        </authorList>
    </citation>
    <scope>NUCLEOTIDE SEQUENCE [LARGE SCALE GENOMIC DNA]</scope>
    <source>
        <strain evidence="4">DSM 44614</strain>
    </source>
</reference>
<protein>
    <submittedName>
        <fullName evidence="3">Glycopeptide antibiotics resistance protein</fullName>
    </submittedName>
</protein>
<dbReference type="PANTHER" id="PTHR36834:SF1">
    <property type="entry name" value="INTEGRAL MEMBRANE PROTEIN"/>
    <property type="match status" value="1"/>
</dbReference>
<dbReference type="STRING" id="136857.CTEST_12910"/>
<gene>
    <name evidence="3" type="ORF">CTEST_12910</name>
</gene>
<feature type="transmembrane region" description="Helical" evidence="1">
    <location>
        <begin position="7"/>
        <end position="30"/>
    </location>
</feature>
<dbReference type="Pfam" id="PF04892">
    <property type="entry name" value="VanZ"/>
    <property type="match status" value="1"/>
</dbReference>
<dbReference type="PATRIC" id="fig|136857.5.peg.2548"/>
<keyword evidence="1" id="KW-0472">Membrane</keyword>
<dbReference type="Proteomes" id="UP000035540">
    <property type="component" value="Chromosome"/>
</dbReference>
<dbReference type="KEGG" id="cted:CTEST_12910"/>
<dbReference type="EMBL" id="CP011545">
    <property type="protein sequence ID" value="AKK09985.1"/>
    <property type="molecule type" value="Genomic_DNA"/>
</dbReference>
<accession>A0A0G3HB93</accession>
<dbReference type="InterPro" id="IPR053150">
    <property type="entry name" value="Teicoplanin_resist-assoc"/>
</dbReference>
<keyword evidence="1" id="KW-1133">Transmembrane helix</keyword>
<evidence type="ECO:0000259" key="2">
    <source>
        <dbReference type="Pfam" id="PF04892"/>
    </source>
</evidence>
<feature type="transmembrane region" description="Helical" evidence="1">
    <location>
        <begin position="124"/>
        <end position="141"/>
    </location>
</feature>
<organism evidence="3 4">
    <name type="scientific">Corynebacterium testudinoris</name>
    <dbReference type="NCBI Taxonomy" id="136857"/>
    <lineage>
        <taxon>Bacteria</taxon>
        <taxon>Bacillati</taxon>
        <taxon>Actinomycetota</taxon>
        <taxon>Actinomycetes</taxon>
        <taxon>Mycobacteriales</taxon>
        <taxon>Corynebacteriaceae</taxon>
        <taxon>Corynebacterium</taxon>
    </lineage>
</organism>